<dbReference type="PANTHER" id="PTHR43265:SF1">
    <property type="entry name" value="ESTERASE ESTD"/>
    <property type="match status" value="1"/>
</dbReference>
<dbReference type="EMBL" id="JAAIIF010000013">
    <property type="protein sequence ID" value="NMM96692.1"/>
    <property type="molecule type" value="Genomic_DNA"/>
</dbReference>
<evidence type="ECO:0000313" key="3">
    <source>
        <dbReference type="Proteomes" id="UP000529710"/>
    </source>
</evidence>
<keyword evidence="3" id="KW-1185">Reference proteome</keyword>
<dbReference type="GO" id="GO:0052689">
    <property type="term" value="F:carboxylic ester hydrolase activity"/>
    <property type="evidence" value="ECO:0007669"/>
    <property type="project" value="TreeGrafter"/>
</dbReference>
<keyword evidence="1" id="KW-0812">Transmembrane</keyword>
<feature type="transmembrane region" description="Helical" evidence="1">
    <location>
        <begin position="537"/>
        <end position="559"/>
    </location>
</feature>
<feature type="transmembrane region" description="Helical" evidence="1">
    <location>
        <begin position="387"/>
        <end position="414"/>
    </location>
</feature>
<organism evidence="2 3">
    <name type="scientific">Bifidobacterium erythrocebi</name>
    <dbReference type="NCBI Taxonomy" id="2675325"/>
    <lineage>
        <taxon>Bacteria</taxon>
        <taxon>Bacillati</taxon>
        <taxon>Actinomycetota</taxon>
        <taxon>Actinomycetes</taxon>
        <taxon>Bifidobacteriales</taxon>
        <taxon>Bifidobacteriaceae</taxon>
        <taxon>Bifidobacterium</taxon>
    </lineage>
</organism>
<feature type="transmembrane region" description="Helical" evidence="1">
    <location>
        <begin position="23"/>
        <end position="47"/>
    </location>
</feature>
<dbReference type="SUPFAM" id="SSF53474">
    <property type="entry name" value="alpha/beta-Hydrolases"/>
    <property type="match status" value="1"/>
</dbReference>
<dbReference type="Gene3D" id="3.40.50.1820">
    <property type="entry name" value="alpha/beta hydrolase"/>
    <property type="match status" value="1"/>
</dbReference>
<evidence type="ECO:0000256" key="1">
    <source>
        <dbReference type="SAM" id="Phobius"/>
    </source>
</evidence>
<feature type="transmembrane region" description="Helical" evidence="1">
    <location>
        <begin position="476"/>
        <end position="494"/>
    </location>
</feature>
<keyword evidence="1" id="KW-0472">Membrane</keyword>
<dbReference type="InterPro" id="IPR053145">
    <property type="entry name" value="AB_hydrolase_Est10"/>
</dbReference>
<keyword evidence="1" id="KW-1133">Transmembrane helix</keyword>
<sequence length="560" mass="59712">MNEPNESEEPKKPHQLNTTGRRIGLTVALTAAVALVLAAVLCLLGIACTPRWRVEPFTDHITVQSSDTSIRANGIATPQEGRYRTKETHITVKLTGTLSAQAIVREPIGAPSGHAACLFLHGSGTGRSSEAFGDIANAMASAGITTLVPDKRLDNYSMLSRDYQSSANDYAQSLKVLRQWPGVDAAKTGIYAESEGTWIATVLTSEHPELAFAILTSSPVVSGRQQMAMAATSYLTTAGAPDAVIRIIPKLTSLSVGGIGPNYADFDAAHYRSSLTMPLLINYGTQDTAMPIEQGARLLTQAANKAGNRNVTLRYYDANHQLRTQSDTSNGGLPLAAHYTHDLEDWVNAVTSGATTSSWKTPMIAGSQPHQRFTAPTSTDPGLVTSLGVLASAIAICLLCCLLACLGGLVLLVAGMVRNRRRTANTYSFPLPCRIALIVNAVLAAAATCVFLAYLVTVVQDAITLTDNSAMLARNWHVVVMLCRLEVVAFAWLITEYLVVRLPRPPYVPAAHLRAQPDANASKEPTGTSGWGGGHTIVSVFVMLASALSLLLLAFWGLFC</sequence>
<name>A0A7Y0HVW9_9BIFI</name>
<reference evidence="2 3" key="1">
    <citation type="submission" date="2020-02" db="EMBL/GenBank/DDBJ databases">
        <title>Characterization of phylogenetic diversity of novel bifidobacterial species isolated in Czech ZOOs.</title>
        <authorList>
            <person name="Lugli G.A."/>
            <person name="Vera N.B."/>
            <person name="Ventura M."/>
        </authorList>
    </citation>
    <scope>NUCLEOTIDE SEQUENCE [LARGE SCALE GENOMIC DNA]</scope>
    <source>
        <strain evidence="2 3">DSM 109960</strain>
    </source>
</reference>
<dbReference type="InterPro" id="IPR029058">
    <property type="entry name" value="AB_hydrolase_fold"/>
</dbReference>
<protein>
    <recommendedName>
        <fullName evidence="4">Alpha/beta hydrolase</fullName>
    </recommendedName>
</protein>
<dbReference type="PANTHER" id="PTHR43265">
    <property type="entry name" value="ESTERASE ESTD"/>
    <property type="match status" value="1"/>
</dbReference>
<dbReference type="Proteomes" id="UP000529710">
    <property type="component" value="Unassembled WGS sequence"/>
</dbReference>
<dbReference type="AlphaFoldDB" id="A0A7Y0HVW9"/>
<accession>A0A7Y0HVW9</accession>
<proteinExistence type="predicted"/>
<evidence type="ECO:0008006" key="4">
    <source>
        <dbReference type="Google" id="ProtNLM"/>
    </source>
</evidence>
<comment type="caution">
    <text evidence="2">The sequence shown here is derived from an EMBL/GenBank/DDBJ whole genome shotgun (WGS) entry which is preliminary data.</text>
</comment>
<gene>
    <name evidence="2" type="ORF">G1C98_1428</name>
</gene>
<evidence type="ECO:0000313" key="2">
    <source>
        <dbReference type="EMBL" id="NMM96692.1"/>
    </source>
</evidence>
<feature type="transmembrane region" description="Helical" evidence="1">
    <location>
        <begin position="435"/>
        <end position="456"/>
    </location>
</feature>